<reference evidence="1" key="1">
    <citation type="submission" date="2023-05" db="EMBL/GenBank/DDBJ databases">
        <authorList>
            <consortium name="ELIXIR-Norway"/>
        </authorList>
    </citation>
    <scope>NUCLEOTIDE SEQUENCE</scope>
</reference>
<reference evidence="1" key="2">
    <citation type="submission" date="2025-03" db="EMBL/GenBank/DDBJ databases">
        <authorList>
            <consortium name="ELIXIR-Norway"/>
            <consortium name="Elixir Norway"/>
        </authorList>
    </citation>
    <scope>NUCLEOTIDE SEQUENCE</scope>
</reference>
<protein>
    <submittedName>
        <fullName evidence="1">Uncharacterized protein</fullName>
    </submittedName>
</protein>
<dbReference type="Proteomes" id="UP001162501">
    <property type="component" value="Chromosome 6"/>
</dbReference>
<organism evidence="1 2">
    <name type="scientific">Rangifer tarandus platyrhynchus</name>
    <name type="common">Svalbard reindeer</name>
    <dbReference type="NCBI Taxonomy" id="3082113"/>
    <lineage>
        <taxon>Eukaryota</taxon>
        <taxon>Metazoa</taxon>
        <taxon>Chordata</taxon>
        <taxon>Craniata</taxon>
        <taxon>Vertebrata</taxon>
        <taxon>Euteleostomi</taxon>
        <taxon>Mammalia</taxon>
        <taxon>Eutheria</taxon>
        <taxon>Laurasiatheria</taxon>
        <taxon>Artiodactyla</taxon>
        <taxon>Ruminantia</taxon>
        <taxon>Pecora</taxon>
        <taxon>Cervidae</taxon>
        <taxon>Odocoileinae</taxon>
        <taxon>Rangifer</taxon>
    </lineage>
</organism>
<gene>
    <name evidence="1" type="ORF">MRATA1EN22A_LOCUS25212</name>
</gene>
<name>A0AC60A0P8_RANTA</name>
<dbReference type="EMBL" id="OX596090">
    <property type="protein sequence ID" value="CAN0539816.1"/>
    <property type="molecule type" value="Genomic_DNA"/>
</dbReference>
<evidence type="ECO:0000313" key="1">
    <source>
        <dbReference type="EMBL" id="CAN0539816.1"/>
    </source>
</evidence>
<evidence type="ECO:0000313" key="2">
    <source>
        <dbReference type="Proteomes" id="UP001162501"/>
    </source>
</evidence>
<proteinExistence type="predicted"/>
<sequence length="100" mass="11307">MWQFQDKYRDSVTSSESGFSHFSASSSSGSWLVCDLALLLAARWPQLCIPSRYKQQKRNHFFLCDFGSARQAFSRSPSADFLSTVFGPNASYAYAYTSHL</sequence>
<accession>A0AC60A0P8</accession>